<reference evidence="1 2" key="1">
    <citation type="journal article" date="2022" name="G3 (Bethesda)">
        <title>Whole-genome sequence and methylome profiling of the almond [Prunus dulcis (Mill.) D.A. Webb] cultivar 'Nonpareil'.</title>
        <authorList>
            <person name="D'Amico-Willman K.M."/>
            <person name="Ouma W.Z."/>
            <person name="Meulia T."/>
            <person name="Sideli G.M."/>
            <person name="Gradziel T.M."/>
            <person name="Fresnedo-Ramirez J."/>
        </authorList>
    </citation>
    <scope>NUCLEOTIDE SEQUENCE [LARGE SCALE GENOMIC DNA]</scope>
    <source>
        <strain evidence="1">Clone GOH B32 T37-40</strain>
    </source>
</reference>
<evidence type="ECO:0000313" key="2">
    <source>
        <dbReference type="Proteomes" id="UP001054821"/>
    </source>
</evidence>
<evidence type="ECO:0000313" key="1">
    <source>
        <dbReference type="EMBL" id="KAI5315991.1"/>
    </source>
</evidence>
<gene>
    <name evidence="1" type="ORF">L3X38_045167</name>
</gene>
<sequence length="79" mass="8607">MPSKKTKGEIELSAAQSNPCHLHGSLIGNLKKVKACPCVVLKLLCFVVRVSSGVIINEFNYNQTGLPVNLVMSWFACQC</sequence>
<keyword evidence="2" id="KW-1185">Reference proteome</keyword>
<dbReference type="Proteomes" id="UP001054821">
    <property type="component" value="Chromosome 8"/>
</dbReference>
<name>A0AAD4V1V7_PRUDU</name>
<proteinExistence type="predicted"/>
<comment type="caution">
    <text evidence="1">The sequence shown here is derived from an EMBL/GenBank/DDBJ whole genome shotgun (WGS) entry which is preliminary data.</text>
</comment>
<dbReference type="EMBL" id="JAJFAZ020000008">
    <property type="protein sequence ID" value="KAI5315991.1"/>
    <property type="molecule type" value="Genomic_DNA"/>
</dbReference>
<organism evidence="1 2">
    <name type="scientific">Prunus dulcis</name>
    <name type="common">Almond</name>
    <name type="synonym">Amygdalus dulcis</name>
    <dbReference type="NCBI Taxonomy" id="3755"/>
    <lineage>
        <taxon>Eukaryota</taxon>
        <taxon>Viridiplantae</taxon>
        <taxon>Streptophyta</taxon>
        <taxon>Embryophyta</taxon>
        <taxon>Tracheophyta</taxon>
        <taxon>Spermatophyta</taxon>
        <taxon>Magnoliopsida</taxon>
        <taxon>eudicotyledons</taxon>
        <taxon>Gunneridae</taxon>
        <taxon>Pentapetalae</taxon>
        <taxon>rosids</taxon>
        <taxon>fabids</taxon>
        <taxon>Rosales</taxon>
        <taxon>Rosaceae</taxon>
        <taxon>Amygdaloideae</taxon>
        <taxon>Amygdaleae</taxon>
        <taxon>Prunus</taxon>
    </lineage>
</organism>
<protein>
    <submittedName>
        <fullName evidence="1">Uncharacterized protein</fullName>
    </submittedName>
</protein>
<dbReference type="AlphaFoldDB" id="A0AAD4V1V7"/>
<accession>A0AAD4V1V7</accession>